<evidence type="ECO:0000313" key="3">
    <source>
        <dbReference type="EMBL" id="KAK8373215.1"/>
    </source>
</evidence>
<dbReference type="PANTHER" id="PTHR22639:SF6">
    <property type="entry name" value="ZINC FINGER CCHC DOMAIN-CONTAINING PROTEIN 3-LIKE"/>
    <property type="match status" value="1"/>
</dbReference>
<feature type="domain" description="CCHC-type" evidence="2">
    <location>
        <begin position="545"/>
        <end position="561"/>
    </location>
</feature>
<reference evidence="3 4" key="1">
    <citation type="submission" date="2023-03" db="EMBL/GenBank/DDBJ databases">
        <title>High-quality genome of Scylla paramamosain provides insights in environmental adaptation.</title>
        <authorList>
            <person name="Zhang L."/>
        </authorList>
    </citation>
    <scope>NUCLEOTIDE SEQUENCE [LARGE SCALE GENOMIC DNA]</scope>
    <source>
        <strain evidence="3">LZ_2023a</strain>
        <tissue evidence="3">Muscle</tissue>
    </source>
</reference>
<feature type="compositionally biased region" description="Polar residues" evidence="1">
    <location>
        <begin position="480"/>
        <end position="498"/>
    </location>
</feature>
<feature type="region of interest" description="Disordered" evidence="1">
    <location>
        <begin position="262"/>
        <end position="293"/>
    </location>
</feature>
<dbReference type="SUPFAM" id="SSF57756">
    <property type="entry name" value="Retrovirus zinc finger-like domains"/>
    <property type="match status" value="1"/>
</dbReference>
<dbReference type="GO" id="GO:0003723">
    <property type="term" value="F:RNA binding"/>
    <property type="evidence" value="ECO:0007669"/>
    <property type="project" value="InterPro"/>
</dbReference>
<evidence type="ECO:0000259" key="2">
    <source>
        <dbReference type="SMART" id="SM00343"/>
    </source>
</evidence>
<feature type="domain" description="CCHC-type" evidence="2">
    <location>
        <begin position="501"/>
        <end position="517"/>
    </location>
</feature>
<dbReference type="InterPro" id="IPR042509">
    <property type="entry name" value="ZCCHC3"/>
</dbReference>
<gene>
    <name evidence="3" type="ORF">O3P69_017408</name>
</gene>
<dbReference type="GO" id="GO:0002218">
    <property type="term" value="P:activation of innate immune response"/>
    <property type="evidence" value="ECO:0007669"/>
    <property type="project" value="InterPro"/>
</dbReference>
<dbReference type="Proteomes" id="UP001487740">
    <property type="component" value="Unassembled WGS sequence"/>
</dbReference>
<dbReference type="SMART" id="SM00343">
    <property type="entry name" value="ZnF_C2HC"/>
    <property type="match status" value="3"/>
</dbReference>
<keyword evidence="4" id="KW-1185">Reference proteome</keyword>
<dbReference type="GO" id="GO:0003690">
    <property type="term" value="F:double-stranded DNA binding"/>
    <property type="evidence" value="ECO:0007669"/>
    <property type="project" value="InterPro"/>
</dbReference>
<dbReference type="EMBL" id="JARAKH010001291">
    <property type="protein sequence ID" value="KAK8373215.1"/>
    <property type="molecule type" value="Genomic_DNA"/>
</dbReference>
<comment type="caution">
    <text evidence="3">The sequence shown here is derived from an EMBL/GenBank/DDBJ whole genome shotgun (WGS) entry which is preliminary data.</text>
</comment>
<dbReference type="InterPro" id="IPR036875">
    <property type="entry name" value="Znf_CCHC_sf"/>
</dbReference>
<sequence>MGYEALCPGHTVPKTTRGYRHDSLTLPPHPLISAAQHTAHCLVLTLARSVLTSPLCITARRFPAPAASRKDIASGSYTLAAPATRMPHTRNKQNQAPGKPTEQPCAGANTVVSVQGPVATQLSTPAPTVATSQDVCNQDTLVSDAATLLLTPPPSPSVPPPPPPRFVLPLPPHIATNATQEASSPHQKIAWAGKSGFPGATYCCVCSVSTRLKPVTACSQEDCPNQAYKGCHSEGPFCCSNTAELRQARGISHPVTHVVLEAPATEDETPTTQVDTPATPPDPPTQQPSPDNEDATIREELLTNPPEALVDIILRQRNEIFSLKSTVEAYQQYSSRVQRQRAALEAALSAIDGLSQVQQLAPSPVPSTQACIAMSSKIDSDWREVCASHPRWTGWWESGKARPLRKVTHDTSPPLNTPDLTHTQQPPPPTQRSQPSSPSATTTTTTTATVGRANPSPRRQAVTNASTTTESASSTAGPLHSTTRQNTNRRQGSANQRSPPFCGRCRQRGHTARRCSVVVCDYCGRRGHNVDQCRTLQAEESRRLECTYCLRRGHEESRCYTRASEARQERVIRAILTERHQPATPPQPAPYRSDLTAVGAATHPAWTQPPPPPPRPATGTLRRMAATAAATTTAASTLTELLSQEELGGEKPTDLLRRMKKLLGDKYPSFDKELFLQLFYQRLPPDTQRCLFTVKNKLSVDELATLADEFMATLPQDLRYVKGEHNAPADALSRNISAVSSSPIDYTAIAAD</sequence>
<feature type="region of interest" description="Disordered" evidence="1">
    <location>
        <begin position="403"/>
        <end position="506"/>
    </location>
</feature>
<dbReference type="PANTHER" id="PTHR22639">
    <property type="entry name" value="GAG-RELATED PROTEIN"/>
    <property type="match status" value="1"/>
</dbReference>
<proteinExistence type="predicted"/>
<feature type="compositionally biased region" description="Low complexity" evidence="1">
    <location>
        <begin position="461"/>
        <end position="476"/>
    </location>
</feature>
<dbReference type="Gene3D" id="4.10.60.10">
    <property type="entry name" value="Zinc finger, CCHC-type"/>
    <property type="match status" value="1"/>
</dbReference>
<dbReference type="GO" id="GO:0008270">
    <property type="term" value="F:zinc ion binding"/>
    <property type="evidence" value="ECO:0007669"/>
    <property type="project" value="InterPro"/>
</dbReference>
<dbReference type="InterPro" id="IPR001878">
    <property type="entry name" value="Znf_CCHC"/>
</dbReference>
<organism evidence="3 4">
    <name type="scientific">Scylla paramamosain</name>
    <name type="common">Mud crab</name>
    <dbReference type="NCBI Taxonomy" id="85552"/>
    <lineage>
        <taxon>Eukaryota</taxon>
        <taxon>Metazoa</taxon>
        <taxon>Ecdysozoa</taxon>
        <taxon>Arthropoda</taxon>
        <taxon>Crustacea</taxon>
        <taxon>Multicrustacea</taxon>
        <taxon>Malacostraca</taxon>
        <taxon>Eumalacostraca</taxon>
        <taxon>Eucarida</taxon>
        <taxon>Decapoda</taxon>
        <taxon>Pleocyemata</taxon>
        <taxon>Brachyura</taxon>
        <taxon>Eubrachyura</taxon>
        <taxon>Portunoidea</taxon>
        <taxon>Portunidae</taxon>
        <taxon>Portuninae</taxon>
        <taxon>Scylla</taxon>
    </lineage>
</organism>
<evidence type="ECO:0000256" key="1">
    <source>
        <dbReference type="SAM" id="MobiDB-lite"/>
    </source>
</evidence>
<dbReference type="AlphaFoldDB" id="A0AAW0SEG4"/>
<evidence type="ECO:0000313" key="4">
    <source>
        <dbReference type="Proteomes" id="UP001487740"/>
    </source>
</evidence>
<accession>A0AAW0SEG4</accession>
<feature type="region of interest" description="Disordered" evidence="1">
    <location>
        <begin position="80"/>
        <end position="103"/>
    </location>
</feature>
<feature type="compositionally biased region" description="Pro residues" evidence="1">
    <location>
        <begin position="278"/>
        <end position="287"/>
    </location>
</feature>
<protein>
    <recommendedName>
        <fullName evidence="2">CCHC-type domain-containing protein</fullName>
    </recommendedName>
</protein>
<name>A0AAW0SEG4_SCYPA</name>
<feature type="compositionally biased region" description="Polar residues" evidence="1">
    <location>
        <begin position="410"/>
        <end position="422"/>
    </location>
</feature>
<feature type="compositionally biased region" description="Low complexity" evidence="1">
    <location>
        <begin position="431"/>
        <end position="449"/>
    </location>
</feature>
<feature type="domain" description="CCHC-type" evidence="2">
    <location>
        <begin position="519"/>
        <end position="535"/>
    </location>
</feature>